<accession>A0A1J1HYM5</accession>
<proteinExistence type="predicted"/>
<sequence>MEIFYVLRDLLQGFKDLRRKKSKAAHKIHVELLFVFRKMEVAVNISVSFGKLIAKIADKFYNIFYCEFIKHFDVQRNVQQTEAISYFFTLHTIVEHEIHQELKR</sequence>
<dbReference type="Proteomes" id="UP000183832">
    <property type="component" value="Unassembled WGS sequence"/>
</dbReference>
<dbReference type="EMBL" id="CVRI01000037">
    <property type="protein sequence ID" value="CRK93199.1"/>
    <property type="molecule type" value="Genomic_DNA"/>
</dbReference>
<evidence type="ECO:0000313" key="2">
    <source>
        <dbReference type="Proteomes" id="UP000183832"/>
    </source>
</evidence>
<gene>
    <name evidence="1" type="ORF">CLUMA_CG006743</name>
</gene>
<name>A0A1J1HYM5_9DIPT</name>
<keyword evidence="2" id="KW-1185">Reference proteome</keyword>
<evidence type="ECO:0000313" key="1">
    <source>
        <dbReference type="EMBL" id="CRK93199.1"/>
    </source>
</evidence>
<dbReference type="AlphaFoldDB" id="A0A1J1HYM5"/>
<organism evidence="1 2">
    <name type="scientific">Clunio marinus</name>
    <dbReference type="NCBI Taxonomy" id="568069"/>
    <lineage>
        <taxon>Eukaryota</taxon>
        <taxon>Metazoa</taxon>
        <taxon>Ecdysozoa</taxon>
        <taxon>Arthropoda</taxon>
        <taxon>Hexapoda</taxon>
        <taxon>Insecta</taxon>
        <taxon>Pterygota</taxon>
        <taxon>Neoptera</taxon>
        <taxon>Endopterygota</taxon>
        <taxon>Diptera</taxon>
        <taxon>Nematocera</taxon>
        <taxon>Chironomoidea</taxon>
        <taxon>Chironomidae</taxon>
        <taxon>Clunio</taxon>
    </lineage>
</organism>
<protein>
    <submittedName>
        <fullName evidence="1">CLUMA_CG006743, isoform A</fullName>
    </submittedName>
</protein>
<reference evidence="1 2" key="1">
    <citation type="submission" date="2015-04" db="EMBL/GenBank/DDBJ databases">
        <authorList>
            <person name="Syromyatnikov M.Y."/>
            <person name="Popov V.N."/>
        </authorList>
    </citation>
    <scope>NUCLEOTIDE SEQUENCE [LARGE SCALE GENOMIC DNA]</scope>
</reference>